<keyword evidence="2" id="KW-1133">Transmembrane helix</keyword>
<proteinExistence type="predicted"/>
<feature type="region of interest" description="Disordered" evidence="1">
    <location>
        <begin position="173"/>
        <end position="192"/>
    </location>
</feature>
<name>A0A9N8RBJ5_GIBZA</name>
<evidence type="ECO:0000313" key="4">
    <source>
        <dbReference type="Proteomes" id="UP000746612"/>
    </source>
</evidence>
<organism evidence="3 4">
    <name type="scientific">Gibberella zeae</name>
    <name type="common">Wheat head blight fungus</name>
    <name type="synonym">Fusarium graminearum</name>
    <dbReference type="NCBI Taxonomy" id="5518"/>
    <lineage>
        <taxon>Eukaryota</taxon>
        <taxon>Fungi</taxon>
        <taxon>Dikarya</taxon>
        <taxon>Ascomycota</taxon>
        <taxon>Pezizomycotina</taxon>
        <taxon>Sordariomycetes</taxon>
        <taxon>Hypocreomycetidae</taxon>
        <taxon>Hypocreales</taxon>
        <taxon>Nectriaceae</taxon>
        <taxon>Fusarium</taxon>
    </lineage>
</organism>
<dbReference type="AlphaFoldDB" id="A0A9N8RBJ5"/>
<evidence type="ECO:0000256" key="2">
    <source>
        <dbReference type="SAM" id="Phobius"/>
    </source>
</evidence>
<reference evidence="3" key="1">
    <citation type="submission" date="2021-03" db="EMBL/GenBank/DDBJ databases">
        <authorList>
            <person name="Alouane T."/>
            <person name="Langin T."/>
            <person name="Bonhomme L."/>
        </authorList>
    </citation>
    <scope>NUCLEOTIDE SEQUENCE</scope>
    <source>
        <strain evidence="3">MDC_Fg202</strain>
    </source>
</reference>
<comment type="caution">
    <text evidence="3">The sequence shown here is derived from an EMBL/GenBank/DDBJ whole genome shotgun (WGS) entry which is preliminary data.</text>
</comment>
<protein>
    <submittedName>
        <fullName evidence="3">Uncharacterized protein</fullName>
    </submittedName>
</protein>
<evidence type="ECO:0000256" key="1">
    <source>
        <dbReference type="SAM" id="MobiDB-lite"/>
    </source>
</evidence>
<keyword evidence="2" id="KW-0812">Transmembrane</keyword>
<feature type="transmembrane region" description="Helical" evidence="2">
    <location>
        <begin position="79"/>
        <end position="101"/>
    </location>
</feature>
<dbReference type="Proteomes" id="UP000746612">
    <property type="component" value="Unassembled WGS sequence"/>
</dbReference>
<keyword evidence="2" id="KW-0472">Membrane</keyword>
<evidence type="ECO:0000313" key="3">
    <source>
        <dbReference type="EMBL" id="CAG1981339.1"/>
    </source>
</evidence>
<accession>A0A9N8RBJ5</accession>
<dbReference type="EMBL" id="CAJPIJ010000122">
    <property type="protein sequence ID" value="CAG1981339.1"/>
    <property type="molecule type" value="Genomic_DNA"/>
</dbReference>
<gene>
    <name evidence="3" type="ORF">MDCFG202_LOCUS214280</name>
</gene>
<sequence length="192" mass="21466">MRRVYNHEVFLFSPLLNHNSSSSTTKNNKEQQRTTKNTAPWYVFPITTPIITNMLQQPTTATMSNTEVLPRMNTADTNVLIVCICAMVFVVFLAGVVYCTWKPSRNVTPEPAPVELGPLHVPVNVGHGNVDRPFDGSAGTTRVTIYSDAPRRNSGTGCRLPFFQRRRETSLERNTVPLRSVPGTEHPRNNAD</sequence>